<dbReference type="InterPro" id="IPR025364">
    <property type="entry name" value="DUF4268"/>
</dbReference>
<gene>
    <name evidence="2" type="ORF">IFO69_16695</name>
</gene>
<feature type="domain" description="DUF4268" evidence="1">
    <location>
        <begin position="10"/>
        <end position="145"/>
    </location>
</feature>
<name>A0ABR9ANN4_9BACT</name>
<proteinExistence type="predicted"/>
<dbReference type="RefSeq" id="WP_192011265.1">
    <property type="nucleotide sequence ID" value="NZ_JACYTQ010000006.1"/>
</dbReference>
<evidence type="ECO:0000313" key="3">
    <source>
        <dbReference type="Proteomes" id="UP000647133"/>
    </source>
</evidence>
<dbReference type="EMBL" id="JACYTQ010000006">
    <property type="protein sequence ID" value="MBD8490393.1"/>
    <property type="molecule type" value="Genomic_DNA"/>
</dbReference>
<accession>A0ABR9ANN4</accession>
<organism evidence="2 3">
    <name type="scientific">Echinicola arenosa</name>
    <dbReference type="NCBI Taxonomy" id="2774144"/>
    <lineage>
        <taxon>Bacteria</taxon>
        <taxon>Pseudomonadati</taxon>
        <taxon>Bacteroidota</taxon>
        <taxon>Cytophagia</taxon>
        <taxon>Cytophagales</taxon>
        <taxon>Cyclobacteriaceae</taxon>
        <taxon>Echinicola</taxon>
    </lineage>
</organism>
<protein>
    <submittedName>
        <fullName evidence="2">DUF4268 domain-containing protein</fullName>
    </submittedName>
</protein>
<reference evidence="2 3" key="1">
    <citation type="submission" date="2020-09" db="EMBL/GenBank/DDBJ databases">
        <title>Echinicola sp. CAU 1574 isolated from sand of Sido Beach.</title>
        <authorList>
            <person name="Kim W."/>
        </authorList>
    </citation>
    <scope>NUCLEOTIDE SEQUENCE [LARGE SCALE GENOMIC DNA]</scope>
    <source>
        <strain evidence="2 3">CAU 1574</strain>
    </source>
</reference>
<evidence type="ECO:0000313" key="2">
    <source>
        <dbReference type="EMBL" id="MBD8490393.1"/>
    </source>
</evidence>
<sequence length="153" mass="18115">MYKRAEITKTKKDFWTAFGQYMKPVPSAEGSRVNWQNYKTHVGQVFFRMKAERGYASIGIEINHKDTEIQELVFEQFETFKKILHGTLGEEWDWQLHAQDEYGKVVSIIEKRIDGVNVMERDSWSEIISFLKPRIIALDEFWSNVKPAFEDFL</sequence>
<dbReference type="Proteomes" id="UP000647133">
    <property type="component" value="Unassembled WGS sequence"/>
</dbReference>
<comment type="caution">
    <text evidence="2">The sequence shown here is derived from an EMBL/GenBank/DDBJ whole genome shotgun (WGS) entry which is preliminary data.</text>
</comment>
<dbReference type="Pfam" id="PF14088">
    <property type="entry name" value="DUF4268"/>
    <property type="match status" value="1"/>
</dbReference>
<keyword evidence="3" id="KW-1185">Reference proteome</keyword>
<evidence type="ECO:0000259" key="1">
    <source>
        <dbReference type="Pfam" id="PF14088"/>
    </source>
</evidence>